<evidence type="ECO:0000313" key="4">
    <source>
        <dbReference type="Proteomes" id="UP000622448"/>
    </source>
</evidence>
<dbReference type="Pfam" id="PF04122">
    <property type="entry name" value="CW_binding_2"/>
    <property type="match status" value="3"/>
</dbReference>
<dbReference type="InterPro" id="IPR051922">
    <property type="entry name" value="Bact_Sporulation_Assoc"/>
</dbReference>
<dbReference type="Gene3D" id="3.40.50.12090">
    <property type="match status" value="2"/>
</dbReference>
<dbReference type="RefSeq" id="WP_186937899.1">
    <property type="nucleotide sequence ID" value="NZ_JACOOA010000001.1"/>
</dbReference>
<reference evidence="3 4" key="1">
    <citation type="submission" date="2020-08" db="EMBL/GenBank/DDBJ databases">
        <title>Genome public.</title>
        <authorList>
            <person name="Liu C."/>
            <person name="Sun Q."/>
        </authorList>
    </citation>
    <scope>NUCLEOTIDE SEQUENCE [LARGE SCALE GENOMIC DNA]</scope>
    <source>
        <strain evidence="3 4">NSJ-70</strain>
    </source>
</reference>
<name>A0ABR7BNH4_9ACTN</name>
<evidence type="ECO:0000313" key="3">
    <source>
        <dbReference type="EMBL" id="MBC5583161.1"/>
    </source>
</evidence>
<dbReference type="InterPro" id="IPR026906">
    <property type="entry name" value="LRR_5"/>
</dbReference>
<keyword evidence="2" id="KW-0472">Membrane</keyword>
<accession>A0ABR7BNH4</accession>
<keyword evidence="2" id="KW-0812">Transmembrane</keyword>
<comment type="caution">
    <text evidence="3">The sequence shown here is derived from an EMBL/GenBank/DDBJ whole genome shotgun (WGS) entry which is preliminary data.</text>
</comment>
<dbReference type="SUPFAM" id="SSF52833">
    <property type="entry name" value="Thioredoxin-like"/>
    <property type="match status" value="1"/>
</dbReference>
<protein>
    <submittedName>
        <fullName evidence="3">Cell wall-binding repeat-containing protein</fullName>
    </submittedName>
</protein>
<organism evidence="3 4">
    <name type="scientific">Eggerthella hominis</name>
    <dbReference type="NCBI Taxonomy" id="2763043"/>
    <lineage>
        <taxon>Bacteria</taxon>
        <taxon>Bacillati</taxon>
        <taxon>Actinomycetota</taxon>
        <taxon>Coriobacteriia</taxon>
        <taxon>Eggerthellales</taxon>
        <taxon>Eggerthellaceae</taxon>
        <taxon>Eggerthella</taxon>
    </lineage>
</organism>
<feature type="transmembrane region" description="Helical" evidence="2">
    <location>
        <begin position="29"/>
        <end position="49"/>
    </location>
</feature>
<dbReference type="Proteomes" id="UP000622448">
    <property type="component" value="Unassembled WGS sequence"/>
</dbReference>
<evidence type="ECO:0000256" key="2">
    <source>
        <dbReference type="SAM" id="Phobius"/>
    </source>
</evidence>
<dbReference type="InterPro" id="IPR036249">
    <property type="entry name" value="Thioredoxin-like_sf"/>
</dbReference>
<evidence type="ECO:0000256" key="1">
    <source>
        <dbReference type="SAM" id="MobiDB-lite"/>
    </source>
</evidence>
<dbReference type="Gene3D" id="3.80.10.10">
    <property type="entry name" value="Ribonuclease Inhibitor"/>
    <property type="match status" value="2"/>
</dbReference>
<sequence>MGKPNARFGACVEEVVRFAMIHGRLSLKIVSMLMACILVIGLFPSAVFADQAASDGGAIDPNALNEDQEQKTSTSSIVEEGIGESASSSFVSTDGVIREVGGNLLVPDFELKSIAGATKSFNGDFGEKLRVVVMGRSTCENTVKVSEALEQVLSQPTRASVQGFILGIDNTDQEAFSEKYKDANSDNLLYAVNGNMYYELFWEVYKQAGFDCRSVTELPYFFLIDRDGAVRSVATGLLSKQDISSCLDDLIASNEDLRISENGEKISETLDAMGGVEVPTLSESGGYEEPAHENNVEVSDQTPDTSFYSPDFAQSYGLMEGSDEGVVAETANEQLSNGFAYTVNGGEATITGYEGTVANLVIPSSIAGYPVTKIGDFAFWTNGVIETAQIAGSVKRIGNYAFSECPKLKTAILEEGCEGAYSGLFADSKALESVYLPSTFTKFLGCMFDGCESLTNIQVSPNHPDYYSLDGDMYGRWGSLTFYAGGKPDKEVTVRAGISDIWMGFANAYHAETVNLVNDVVSVDPAAISGSSIKKVRIGSKATGIDFLFSGSSLNRLEVDSRNPSFCDSDGVLLNKNGSKLVTYPSGRKDVSWKMPSTVASIGSDAFYSIDASTEIVITNKIESIDSVAFNNVVGAALVFEKGLSPEGVSDEPFYKCDMTLVGDDSVKEIAEANGQNYMTFSQYEKMGVFALASVDLDTASASYTGKPITPEVSVKLNGKELRQGKDYTVAYARNVDAGAASVTLMGIGAYSGTKKESFEILPIKGLEVKMDRELFFYYTGKPIEPSISCTYNGMTLEKGKDYECTYSSNIDIGEGWMKVAFKGNYAGDMNLVFFIEPSSGSPEPEEPDKPNVPDKPVAGVPELSRLSGSIALDTMASITKQGFAVGSCDSVVVATTDGYWDALTASALAGLKQCPILLTDKGALSQQTASEIKRLKPTTVFIAGGPAAVGRSVESSLSKLSGVKAVKRLAGSTAIDTALKIYEQGKGSWGKTAIVATSGTFQDALSVSPYAYAKKSPIFLSNASTHKLDSQVLSAIKKGGFSRVVIVGGTAAVSSQVEKQLAGISTNRLAGATAYETSSVVANWCVSQGMKAEKLGVATGESYYDALAGASLCGKNNAALVLVSDGNLSTVNSFIAPRKKSISHVYVFGGPAAVSEETCNAVKAALKR</sequence>
<keyword evidence="4" id="KW-1185">Reference proteome</keyword>
<dbReference type="EMBL" id="JACOOA010000001">
    <property type="protein sequence ID" value="MBC5583161.1"/>
    <property type="molecule type" value="Genomic_DNA"/>
</dbReference>
<dbReference type="PANTHER" id="PTHR30032:SF8">
    <property type="entry name" value="GERMINATION-SPECIFIC N-ACETYLMURAMOYL-L-ALANINE AMIDASE"/>
    <property type="match status" value="1"/>
</dbReference>
<feature type="region of interest" description="Disordered" evidence="1">
    <location>
        <begin position="283"/>
        <end position="303"/>
    </location>
</feature>
<dbReference type="Pfam" id="PF13306">
    <property type="entry name" value="LRR_5"/>
    <property type="match status" value="2"/>
</dbReference>
<dbReference type="PANTHER" id="PTHR30032">
    <property type="entry name" value="N-ACETYLMURAMOYL-L-ALANINE AMIDASE-RELATED"/>
    <property type="match status" value="1"/>
</dbReference>
<feature type="region of interest" description="Disordered" evidence="1">
    <location>
        <begin position="838"/>
        <end position="858"/>
    </location>
</feature>
<dbReference type="InterPro" id="IPR032675">
    <property type="entry name" value="LRR_dom_sf"/>
</dbReference>
<keyword evidence="2" id="KW-1133">Transmembrane helix</keyword>
<gene>
    <name evidence="3" type="ORF">H8S61_02955</name>
</gene>
<dbReference type="InterPro" id="IPR007253">
    <property type="entry name" value="Cell_wall-bd_2"/>
</dbReference>
<proteinExistence type="predicted"/>
<dbReference type="Gene3D" id="3.40.30.10">
    <property type="entry name" value="Glutaredoxin"/>
    <property type="match status" value="1"/>
</dbReference>